<dbReference type="PANTHER" id="PTHR19317">
    <property type="entry name" value="PRENYLATED RAB ACCEPTOR 1-RELATED"/>
    <property type="match status" value="1"/>
</dbReference>
<evidence type="ECO:0000256" key="4">
    <source>
        <dbReference type="ARBA" id="ARBA00022692"/>
    </source>
</evidence>
<dbReference type="InterPro" id="IPR004895">
    <property type="entry name" value="Prenylated_rab_accept_PRA1"/>
</dbReference>
<dbReference type="GO" id="GO:0005783">
    <property type="term" value="C:endoplasmic reticulum"/>
    <property type="evidence" value="ECO:0007669"/>
    <property type="project" value="UniProtKB-ARBA"/>
</dbReference>
<dbReference type="EMBL" id="JAYWIO010000008">
    <property type="protein sequence ID" value="KAK7245399.1"/>
    <property type="molecule type" value="Genomic_DNA"/>
</dbReference>
<evidence type="ECO:0000256" key="2">
    <source>
        <dbReference type="ARBA" id="ARBA00004127"/>
    </source>
</evidence>
<comment type="similarity">
    <text evidence="3 7">Belongs to the PRA1 family.</text>
</comment>
<keyword evidence="4 7" id="KW-0812">Transmembrane</keyword>
<dbReference type="GO" id="GO:0016020">
    <property type="term" value="C:membrane"/>
    <property type="evidence" value="ECO:0007669"/>
    <property type="project" value="UniProtKB-SubCell"/>
</dbReference>
<evidence type="ECO:0000256" key="8">
    <source>
        <dbReference type="SAM" id="MobiDB-lite"/>
    </source>
</evidence>
<feature type="compositionally biased region" description="Polar residues" evidence="8">
    <location>
        <begin position="1"/>
        <end position="10"/>
    </location>
</feature>
<comment type="function">
    <text evidence="1 7">May be involved in both secretory and endocytic intracellular trafficking in the endosomal/prevacuolar compartments.</text>
</comment>
<feature type="transmembrane region" description="Helical" evidence="7">
    <location>
        <begin position="73"/>
        <end position="90"/>
    </location>
</feature>
<dbReference type="PANTHER" id="PTHR19317:SF84">
    <property type="entry name" value="PRA1 FAMILY PROTEIN"/>
    <property type="match status" value="1"/>
</dbReference>
<feature type="transmembrane region" description="Helical" evidence="7">
    <location>
        <begin position="133"/>
        <end position="166"/>
    </location>
</feature>
<name>A0AAN9HQG8_CROPI</name>
<keyword evidence="10" id="KW-1185">Reference proteome</keyword>
<evidence type="ECO:0000256" key="1">
    <source>
        <dbReference type="ARBA" id="ARBA00002501"/>
    </source>
</evidence>
<organism evidence="9 10">
    <name type="scientific">Crotalaria pallida</name>
    <name type="common">Smooth rattlebox</name>
    <name type="synonym">Crotalaria striata</name>
    <dbReference type="NCBI Taxonomy" id="3830"/>
    <lineage>
        <taxon>Eukaryota</taxon>
        <taxon>Viridiplantae</taxon>
        <taxon>Streptophyta</taxon>
        <taxon>Embryophyta</taxon>
        <taxon>Tracheophyta</taxon>
        <taxon>Spermatophyta</taxon>
        <taxon>Magnoliopsida</taxon>
        <taxon>eudicotyledons</taxon>
        <taxon>Gunneridae</taxon>
        <taxon>Pentapetalae</taxon>
        <taxon>rosids</taxon>
        <taxon>fabids</taxon>
        <taxon>Fabales</taxon>
        <taxon>Fabaceae</taxon>
        <taxon>Papilionoideae</taxon>
        <taxon>50 kb inversion clade</taxon>
        <taxon>genistoids sensu lato</taxon>
        <taxon>core genistoids</taxon>
        <taxon>Crotalarieae</taxon>
        <taxon>Crotalaria</taxon>
    </lineage>
</organism>
<feature type="region of interest" description="Disordered" evidence="8">
    <location>
        <begin position="1"/>
        <end position="22"/>
    </location>
</feature>
<sequence length="202" mass="22538">MSSSSATPHYSSLPSPPSSSSTAPYFISRAATTSSRAFPTRRPWEEVFALYSFTRPFSVNEAKERVRRNFNQFRVNYIMIVLFILFLSLLWHPVSIIVFLVVLVAWFFLYFFRDAPVEVFHRTVDDRAVATGLSVVTVVALVLTGVWVNVLVSVVVGVAVCVVHAAFRSTEDLYVEEHEAYDGGLLSVVGGSPTKRTGYSLM</sequence>
<dbReference type="GO" id="GO:0005794">
    <property type="term" value="C:Golgi apparatus"/>
    <property type="evidence" value="ECO:0007669"/>
    <property type="project" value="TreeGrafter"/>
</dbReference>
<evidence type="ECO:0000256" key="3">
    <source>
        <dbReference type="ARBA" id="ARBA00006483"/>
    </source>
</evidence>
<reference evidence="9 10" key="1">
    <citation type="submission" date="2024-01" db="EMBL/GenBank/DDBJ databases">
        <title>The genomes of 5 underutilized Papilionoideae crops provide insights into root nodulation and disease resistanc.</title>
        <authorList>
            <person name="Yuan L."/>
        </authorList>
    </citation>
    <scope>NUCLEOTIDE SEQUENCE [LARGE SCALE GENOMIC DNA]</scope>
    <source>
        <strain evidence="9">ZHUSHIDOU_FW_LH</strain>
        <tissue evidence="9">Leaf</tissue>
    </source>
</reference>
<evidence type="ECO:0000256" key="5">
    <source>
        <dbReference type="ARBA" id="ARBA00022989"/>
    </source>
</evidence>
<dbReference type="Pfam" id="PF03208">
    <property type="entry name" value="PRA1"/>
    <property type="match status" value="1"/>
</dbReference>
<evidence type="ECO:0000313" key="9">
    <source>
        <dbReference type="EMBL" id="KAK7245399.1"/>
    </source>
</evidence>
<dbReference type="Proteomes" id="UP001372338">
    <property type="component" value="Unassembled WGS sequence"/>
</dbReference>
<gene>
    <name evidence="9" type="ORF">RIF29_40241</name>
</gene>
<comment type="caution">
    <text evidence="9">The sequence shown here is derived from an EMBL/GenBank/DDBJ whole genome shotgun (WGS) entry which is preliminary data.</text>
</comment>
<evidence type="ECO:0000313" key="10">
    <source>
        <dbReference type="Proteomes" id="UP001372338"/>
    </source>
</evidence>
<feature type="transmembrane region" description="Helical" evidence="7">
    <location>
        <begin position="96"/>
        <end position="112"/>
    </location>
</feature>
<evidence type="ECO:0000256" key="7">
    <source>
        <dbReference type="RuleBase" id="RU363107"/>
    </source>
</evidence>
<accession>A0AAN9HQG8</accession>
<dbReference type="AlphaFoldDB" id="A0AAN9HQG8"/>
<keyword evidence="6 7" id="KW-0472">Membrane</keyword>
<evidence type="ECO:0000256" key="6">
    <source>
        <dbReference type="ARBA" id="ARBA00023136"/>
    </source>
</evidence>
<keyword evidence="7" id="KW-0813">Transport</keyword>
<protein>
    <recommendedName>
        <fullName evidence="7">PRA1 family protein</fullName>
    </recommendedName>
</protein>
<comment type="subcellular location">
    <subcellularLocation>
        <location evidence="2">Endomembrane system</location>
        <topology evidence="2">Multi-pass membrane protein</topology>
    </subcellularLocation>
    <subcellularLocation>
        <location evidence="7">Membrane</location>
        <topology evidence="7">Multi-pass membrane protein</topology>
    </subcellularLocation>
</comment>
<dbReference type="GO" id="GO:0016192">
    <property type="term" value="P:vesicle-mediated transport"/>
    <property type="evidence" value="ECO:0007669"/>
    <property type="project" value="TreeGrafter"/>
</dbReference>
<proteinExistence type="inferred from homology"/>
<keyword evidence="5 7" id="KW-1133">Transmembrane helix</keyword>